<evidence type="ECO:0000256" key="1">
    <source>
        <dbReference type="SAM" id="Coils"/>
    </source>
</evidence>
<reference evidence="2 3" key="1">
    <citation type="submission" date="2020-07" db="EMBL/GenBank/DDBJ databases">
        <title>Huge and variable diversity of episymbiotic CPR bacteria and DPANN archaea in groundwater ecosystems.</title>
        <authorList>
            <person name="He C.Y."/>
            <person name="Keren R."/>
            <person name="Whittaker M."/>
            <person name="Farag I.F."/>
            <person name="Doudna J."/>
            <person name="Cate J.H.D."/>
            <person name="Banfield J.F."/>
        </authorList>
    </citation>
    <scope>NUCLEOTIDE SEQUENCE [LARGE SCALE GENOMIC DNA]</scope>
    <source>
        <strain evidence="2">NC_groundwater_70_Ag_B-0.1um_54_66</strain>
    </source>
</reference>
<protein>
    <submittedName>
        <fullName evidence="2">DUF1192 domain-containing protein</fullName>
    </submittedName>
</protein>
<dbReference type="Pfam" id="PF06698">
    <property type="entry name" value="DUF1192"/>
    <property type="match status" value="1"/>
</dbReference>
<feature type="coiled-coil region" evidence="1">
    <location>
        <begin position="23"/>
        <end position="50"/>
    </location>
</feature>
<keyword evidence="1" id="KW-0175">Coiled coil</keyword>
<organism evidence="2 3">
    <name type="scientific">Micavibrio aeruginosavorus</name>
    <dbReference type="NCBI Taxonomy" id="349221"/>
    <lineage>
        <taxon>Bacteria</taxon>
        <taxon>Pseudomonadati</taxon>
        <taxon>Bdellovibrionota</taxon>
        <taxon>Bdellovibrionia</taxon>
        <taxon>Bdellovibrionales</taxon>
        <taxon>Pseudobdellovibrionaceae</taxon>
        <taxon>Micavibrio</taxon>
    </lineage>
</organism>
<proteinExistence type="predicted"/>
<accession>A0A7T5R1I0</accession>
<sequence length="60" mass="6904">MFDDDLEPSTKKTKLRNLDNMSVEELKEYIEAMKAEIARVEAEISKKQKHMDAAASLFKS</sequence>
<gene>
    <name evidence="2" type="ORF">HYS17_10020</name>
</gene>
<dbReference type="InterPro" id="IPR009579">
    <property type="entry name" value="DUF1192"/>
</dbReference>
<evidence type="ECO:0000313" key="3">
    <source>
        <dbReference type="Proteomes" id="UP000595362"/>
    </source>
</evidence>
<name>A0A7T5R1I0_9BACT</name>
<dbReference type="Proteomes" id="UP000595362">
    <property type="component" value="Chromosome"/>
</dbReference>
<dbReference type="EMBL" id="CP066681">
    <property type="protein sequence ID" value="QQG35828.1"/>
    <property type="molecule type" value="Genomic_DNA"/>
</dbReference>
<dbReference type="AlphaFoldDB" id="A0A7T5R1I0"/>
<evidence type="ECO:0000313" key="2">
    <source>
        <dbReference type="EMBL" id="QQG35828.1"/>
    </source>
</evidence>